<dbReference type="Pfam" id="PF00557">
    <property type="entry name" value="Peptidase_M24"/>
    <property type="match status" value="1"/>
</dbReference>
<dbReference type="InterPro" id="IPR033740">
    <property type="entry name" value="Pept_M24B"/>
</dbReference>
<evidence type="ECO:0000259" key="6">
    <source>
        <dbReference type="Pfam" id="PF16188"/>
    </source>
</evidence>
<proteinExistence type="inferred from homology"/>
<organism evidence="7 8">
    <name type="scientific">Caenorhabditis bovis</name>
    <dbReference type="NCBI Taxonomy" id="2654633"/>
    <lineage>
        <taxon>Eukaryota</taxon>
        <taxon>Metazoa</taxon>
        <taxon>Ecdysozoa</taxon>
        <taxon>Nematoda</taxon>
        <taxon>Chromadorea</taxon>
        <taxon>Rhabditida</taxon>
        <taxon>Rhabditina</taxon>
        <taxon>Rhabditomorpha</taxon>
        <taxon>Rhabditoidea</taxon>
        <taxon>Rhabditidae</taxon>
        <taxon>Peloderinae</taxon>
        <taxon>Caenorhabditis</taxon>
    </lineage>
</organism>
<dbReference type="GO" id="GO:0005737">
    <property type="term" value="C:cytoplasm"/>
    <property type="evidence" value="ECO:0007669"/>
    <property type="project" value="UniProtKB-ARBA"/>
</dbReference>
<feature type="domain" description="Peptidase M24 C-terminal" evidence="6">
    <location>
        <begin position="552"/>
        <end position="616"/>
    </location>
</feature>
<comment type="caution">
    <text evidence="7">The sequence shown here is derived from an EMBL/GenBank/DDBJ whole genome shotgun (WGS) entry which is preliminary data.</text>
</comment>
<evidence type="ECO:0000256" key="1">
    <source>
        <dbReference type="ARBA" id="ARBA00008766"/>
    </source>
</evidence>
<comment type="similarity">
    <text evidence="1">Belongs to the peptidase M24B family.</text>
</comment>
<dbReference type="Pfam" id="PF16189">
    <property type="entry name" value="Creatinase_N_2"/>
    <property type="match status" value="1"/>
</dbReference>
<dbReference type="InterPro" id="IPR036005">
    <property type="entry name" value="Creatinase/aminopeptidase-like"/>
</dbReference>
<protein>
    <recommendedName>
        <fullName evidence="9">Aminopeptidase P family protein</fullName>
    </recommendedName>
</protein>
<accession>A0A8S1F439</accession>
<dbReference type="EMBL" id="CADEPM010000007">
    <property type="protein sequence ID" value="CAB3408419.1"/>
    <property type="molecule type" value="Genomic_DNA"/>
</dbReference>
<dbReference type="GO" id="GO:0070006">
    <property type="term" value="F:metalloaminopeptidase activity"/>
    <property type="evidence" value="ECO:0007669"/>
    <property type="project" value="InterPro"/>
</dbReference>
<evidence type="ECO:0000313" key="8">
    <source>
        <dbReference type="Proteomes" id="UP000494206"/>
    </source>
</evidence>
<feature type="domain" description="Creatinase N-terminal" evidence="5">
    <location>
        <begin position="50"/>
        <end position="142"/>
    </location>
</feature>
<dbReference type="GO" id="GO:0046872">
    <property type="term" value="F:metal ion binding"/>
    <property type="evidence" value="ECO:0007669"/>
    <property type="project" value="UniProtKB-KW"/>
</dbReference>
<dbReference type="Gene3D" id="3.40.350.10">
    <property type="entry name" value="Creatinase/prolidase N-terminal domain"/>
    <property type="match status" value="2"/>
</dbReference>
<dbReference type="InterPro" id="IPR000994">
    <property type="entry name" value="Pept_M24"/>
</dbReference>
<dbReference type="PANTHER" id="PTHR43763">
    <property type="entry name" value="XAA-PRO AMINOPEPTIDASE 1"/>
    <property type="match status" value="1"/>
</dbReference>
<keyword evidence="3" id="KW-0378">Hydrolase</keyword>
<gene>
    <name evidence="7" type="ORF">CBOVIS_LOCUS10203</name>
</gene>
<dbReference type="OrthoDB" id="9995434at2759"/>
<evidence type="ECO:0008006" key="9">
    <source>
        <dbReference type="Google" id="ProtNLM"/>
    </source>
</evidence>
<reference evidence="7 8" key="1">
    <citation type="submission" date="2020-04" db="EMBL/GenBank/DDBJ databases">
        <authorList>
            <person name="Laetsch R D."/>
            <person name="Stevens L."/>
            <person name="Kumar S."/>
            <person name="Blaxter L. M."/>
        </authorList>
    </citation>
    <scope>NUCLEOTIDE SEQUENCE [LARGE SCALE GENOMIC DNA]</scope>
</reference>
<name>A0A8S1F439_9PELO</name>
<dbReference type="PANTHER" id="PTHR43763:SF6">
    <property type="entry name" value="XAA-PRO AMINOPEPTIDASE 1"/>
    <property type="match status" value="1"/>
</dbReference>
<dbReference type="CDD" id="cd01085">
    <property type="entry name" value="APP"/>
    <property type="match status" value="1"/>
</dbReference>
<dbReference type="InterPro" id="IPR032416">
    <property type="entry name" value="Peptidase_M24_C"/>
</dbReference>
<dbReference type="Pfam" id="PF16188">
    <property type="entry name" value="Peptidase_M24_C"/>
    <property type="match status" value="1"/>
</dbReference>
<dbReference type="Gene3D" id="3.90.230.10">
    <property type="entry name" value="Creatinase/methionine aminopeptidase superfamily"/>
    <property type="match status" value="1"/>
</dbReference>
<evidence type="ECO:0000259" key="5">
    <source>
        <dbReference type="Pfam" id="PF01321"/>
    </source>
</evidence>
<dbReference type="InterPro" id="IPR050422">
    <property type="entry name" value="X-Pro_aminopeptidase_P"/>
</dbReference>
<dbReference type="InterPro" id="IPR029149">
    <property type="entry name" value="Creatin/AminoP/Spt16_N"/>
</dbReference>
<dbReference type="Pfam" id="PF01321">
    <property type="entry name" value="Creatinase_N"/>
    <property type="match status" value="1"/>
</dbReference>
<sequence length="616" mass="68848">MASSVEKLASLRALFSSERVKLLTGNKPISAYLLPSTDAHQSEYLSDYDFRVRFLSGFSGSNAYVVVTDNKALLWTDGRYFEQAGKQLSSEWTMMKQGVPDSVTPSDWLVTALDKGSFVGFDPTLLTYESATKFLKNIKSMGLHPVSIPGNLIDEFWTNRPSLGDRKVTVLTAEEHGKPVAKKIESLRKRLTTKKCTAIVFCALDDIVWLLNIRGFDIPYNPLVYSYLLVSLDEVHLFIDEAKLDDQSWSHLKESNVIVHPYDSAQTWIRSWHQSIVEKKLDQRVMLTKSTNYSIGEIFGDEYSIIESSPVKIEKAVKNSVEMEGMRSSHIRDSAALVEFLAWLENELLAGKKYSEIELAAKVDGVRAQQKKYVDLSFSTISAAGEHAALPHYHPEGEDGKKEASADSVYLVDSGAHYRDGTTDVTRTVWFKNPPAEFIAHNTLVLKGHISLAKTLFPDGIHGSRLDTLSRHALWQCGLDFGHGTGHGVGHFLNVHEGPIGIGHRIVSTGGELHVGQVITIEPGYYLPKKYGIRIENCYEIVSAQVKSREKNFLAFKSLTLVPIQTSIIDKSLLDESEIVWLNAYHDTVAEKVGAELLENGKKAEYEWLLNACKHI</sequence>
<dbReference type="FunFam" id="3.90.230.10:FF:000009">
    <property type="entry name" value="xaa-Pro aminopeptidase 2"/>
    <property type="match status" value="1"/>
</dbReference>
<evidence type="ECO:0000259" key="4">
    <source>
        <dbReference type="Pfam" id="PF00557"/>
    </source>
</evidence>
<keyword evidence="2" id="KW-0479">Metal-binding</keyword>
<dbReference type="InterPro" id="IPR000587">
    <property type="entry name" value="Creatinase_N"/>
</dbReference>
<keyword evidence="8" id="KW-1185">Reference proteome</keyword>
<feature type="domain" description="Peptidase M24" evidence="4">
    <location>
        <begin position="324"/>
        <end position="541"/>
    </location>
</feature>
<evidence type="ECO:0000313" key="7">
    <source>
        <dbReference type="EMBL" id="CAB3408419.1"/>
    </source>
</evidence>
<evidence type="ECO:0000256" key="2">
    <source>
        <dbReference type="ARBA" id="ARBA00022723"/>
    </source>
</evidence>
<dbReference type="SUPFAM" id="SSF55920">
    <property type="entry name" value="Creatinase/aminopeptidase"/>
    <property type="match status" value="1"/>
</dbReference>
<dbReference type="Proteomes" id="UP000494206">
    <property type="component" value="Unassembled WGS sequence"/>
</dbReference>
<dbReference type="SUPFAM" id="SSF53092">
    <property type="entry name" value="Creatinase/prolidase N-terminal domain"/>
    <property type="match status" value="1"/>
</dbReference>
<evidence type="ECO:0000256" key="3">
    <source>
        <dbReference type="ARBA" id="ARBA00022801"/>
    </source>
</evidence>
<dbReference type="AlphaFoldDB" id="A0A8S1F439"/>
<dbReference type="FunFam" id="3.40.350.10:FF:000003">
    <property type="entry name" value="Xaa-pro aminopeptidase P"/>
    <property type="match status" value="1"/>
</dbReference>